<keyword evidence="1" id="KW-0472">Membrane</keyword>
<evidence type="ECO:0000259" key="2">
    <source>
        <dbReference type="PROSITE" id="PS50887"/>
    </source>
</evidence>
<dbReference type="InterPro" id="IPR043128">
    <property type="entry name" value="Rev_trsase/Diguanyl_cyclase"/>
</dbReference>
<sequence>MEMDEKRFREEYLQEISQITLKYGTIFSGLVFPAVTIIMFIELLTYESISLVVCRVLFLIPMGVFLICTYSTFRHNLKMVIPLHALSLTGGMLMMTGLTVIKYKSEAFSPAYKIASLTGGLVTVIFLAFLFSAGARRYLIYIVSLPLIALLIVFSLDKELTWKEIAFFVNPVGAGLAAIVFSIIQEKFSYQEFKMKKLAEIRKIKLEEEIEERKHLEKKLQEKVARDDLTGVFNRRAALSFLEKHVEECRLNKEALTICYIDLDNLKKVNDIYGHAAGDKMIVNFTEILKKNTRDCDYVCRIGGDEFLIIFPSCTAGEAEKIIDRVRNVYNSKRIHDHIKMDFSYGFAEYSMLACNGIAEFIELADNNMYKHKLQKNIC</sequence>
<dbReference type="InterPro" id="IPR050469">
    <property type="entry name" value="Diguanylate_Cyclase"/>
</dbReference>
<feature type="transmembrane region" description="Helical" evidence="1">
    <location>
        <begin position="168"/>
        <end position="188"/>
    </location>
</feature>
<dbReference type="EMBL" id="CP045798">
    <property type="protein sequence ID" value="QNB46179.1"/>
    <property type="molecule type" value="Genomic_DNA"/>
</dbReference>
<reference evidence="3 4" key="1">
    <citation type="journal article" date="2019" name="Front. Microbiol.">
        <title>Thermoanaerosceptrum fracticalcis gen. nov. sp. nov., a Novel Fumarate-Fermenting Microorganism From a Deep Fractured Carbonate Aquifer of the US Great Basin.</title>
        <authorList>
            <person name="Hamilton-Brehm S.D."/>
            <person name="Stewart L.E."/>
            <person name="Zavarin M."/>
            <person name="Caldwell M."/>
            <person name="Lawson P.A."/>
            <person name="Onstott T.C."/>
            <person name="Grzymski J."/>
            <person name="Neveux I."/>
            <person name="Lollar B.S."/>
            <person name="Russell C.E."/>
            <person name="Moser D.P."/>
        </authorList>
    </citation>
    <scope>NUCLEOTIDE SEQUENCE [LARGE SCALE GENOMIC DNA]</scope>
    <source>
        <strain evidence="3 4">DRI-13</strain>
    </source>
</reference>
<keyword evidence="1" id="KW-1133">Transmembrane helix</keyword>
<dbReference type="InterPro" id="IPR029787">
    <property type="entry name" value="Nucleotide_cyclase"/>
</dbReference>
<dbReference type="Pfam" id="PF00990">
    <property type="entry name" value="GGDEF"/>
    <property type="match status" value="1"/>
</dbReference>
<organism evidence="3 4">
    <name type="scientific">Thermanaerosceptrum fracticalcis</name>
    <dbReference type="NCBI Taxonomy" id="1712410"/>
    <lineage>
        <taxon>Bacteria</taxon>
        <taxon>Bacillati</taxon>
        <taxon>Bacillota</taxon>
        <taxon>Clostridia</taxon>
        <taxon>Eubacteriales</taxon>
        <taxon>Peptococcaceae</taxon>
        <taxon>Thermanaerosceptrum</taxon>
    </lineage>
</organism>
<dbReference type="KEGG" id="tfr:BR63_07540"/>
<gene>
    <name evidence="3" type="ORF">BR63_07540</name>
</gene>
<feature type="transmembrane region" description="Helical" evidence="1">
    <location>
        <begin position="138"/>
        <end position="156"/>
    </location>
</feature>
<dbReference type="CDD" id="cd01949">
    <property type="entry name" value="GGDEF"/>
    <property type="match status" value="1"/>
</dbReference>
<protein>
    <submittedName>
        <fullName evidence="3">Diguanylate cyclase</fullName>
    </submittedName>
</protein>
<dbReference type="PANTHER" id="PTHR45138">
    <property type="entry name" value="REGULATORY COMPONENTS OF SENSORY TRANSDUCTION SYSTEM"/>
    <property type="match status" value="1"/>
</dbReference>
<accession>A0A7G6E275</accession>
<dbReference type="GO" id="GO:0005886">
    <property type="term" value="C:plasma membrane"/>
    <property type="evidence" value="ECO:0007669"/>
    <property type="project" value="TreeGrafter"/>
</dbReference>
<dbReference type="InterPro" id="IPR000160">
    <property type="entry name" value="GGDEF_dom"/>
</dbReference>
<feature type="transmembrane region" description="Helical" evidence="1">
    <location>
        <begin position="21"/>
        <end position="43"/>
    </location>
</feature>
<proteinExistence type="predicted"/>
<dbReference type="SMART" id="SM00267">
    <property type="entry name" value="GGDEF"/>
    <property type="match status" value="1"/>
</dbReference>
<dbReference type="NCBIfam" id="TIGR00254">
    <property type="entry name" value="GGDEF"/>
    <property type="match status" value="1"/>
</dbReference>
<evidence type="ECO:0000256" key="1">
    <source>
        <dbReference type="SAM" id="Phobius"/>
    </source>
</evidence>
<feature type="transmembrane region" description="Helical" evidence="1">
    <location>
        <begin position="49"/>
        <end position="68"/>
    </location>
</feature>
<dbReference type="PANTHER" id="PTHR45138:SF9">
    <property type="entry name" value="DIGUANYLATE CYCLASE DGCM-RELATED"/>
    <property type="match status" value="1"/>
</dbReference>
<dbReference type="GO" id="GO:0052621">
    <property type="term" value="F:diguanylate cyclase activity"/>
    <property type="evidence" value="ECO:0007669"/>
    <property type="project" value="TreeGrafter"/>
</dbReference>
<dbReference type="GO" id="GO:0043709">
    <property type="term" value="P:cell adhesion involved in single-species biofilm formation"/>
    <property type="evidence" value="ECO:0007669"/>
    <property type="project" value="TreeGrafter"/>
</dbReference>
<feature type="domain" description="GGDEF" evidence="2">
    <location>
        <begin position="254"/>
        <end position="379"/>
    </location>
</feature>
<evidence type="ECO:0000313" key="3">
    <source>
        <dbReference type="EMBL" id="QNB46179.1"/>
    </source>
</evidence>
<dbReference type="Gene3D" id="3.30.70.270">
    <property type="match status" value="1"/>
</dbReference>
<dbReference type="AlphaFoldDB" id="A0A7G6E275"/>
<feature type="transmembrane region" description="Helical" evidence="1">
    <location>
        <begin position="113"/>
        <end position="131"/>
    </location>
</feature>
<evidence type="ECO:0000313" key="4">
    <source>
        <dbReference type="Proteomes" id="UP000515847"/>
    </source>
</evidence>
<keyword evidence="4" id="KW-1185">Reference proteome</keyword>
<feature type="transmembrane region" description="Helical" evidence="1">
    <location>
        <begin position="80"/>
        <end position="101"/>
    </location>
</feature>
<dbReference type="OrthoDB" id="9783388at2"/>
<dbReference type="RefSeq" id="WP_034422411.1">
    <property type="nucleotide sequence ID" value="NZ_CP045798.1"/>
</dbReference>
<dbReference type="Proteomes" id="UP000515847">
    <property type="component" value="Chromosome"/>
</dbReference>
<dbReference type="PROSITE" id="PS50887">
    <property type="entry name" value="GGDEF"/>
    <property type="match status" value="1"/>
</dbReference>
<dbReference type="SUPFAM" id="SSF55073">
    <property type="entry name" value="Nucleotide cyclase"/>
    <property type="match status" value="1"/>
</dbReference>
<dbReference type="GO" id="GO:1902201">
    <property type="term" value="P:negative regulation of bacterial-type flagellum-dependent cell motility"/>
    <property type="evidence" value="ECO:0007669"/>
    <property type="project" value="TreeGrafter"/>
</dbReference>
<keyword evidence="1" id="KW-0812">Transmembrane</keyword>
<name>A0A7G6E275_THEFR</name>